<keyword evidence="1" id="KW-0812">Transmembrane</keyword>
<organism evidence="2 3">
    <name type="scientific">Pyrobaculum filamentous virus 1</name>
    <name type="common">PFV1</name>
    <dbReference type="NCBI Taxonomy" id="1805492"/>
    <lineage>
        <taxon>Viruses</taxon>
        <taxon>Adnaviria</taxon>
        <taxon>Zilligvirae</taxon>
        <taxon>Taleaviricota</taxon>
        <taxon>Tokiviricetes</taxon>
        <taxon>Primavirales</taxon>
        <taxon>Tristromaviridae</taxon>
        <taxon>Alphatristromavirus</taxon>
        <taxon>Alphatristromavirus pozzuoliense</taxon>
    </lineage>
</organism>
<dbReference type="SUPFAM" id="SSF49373">
    <property type="entry name" value="Invasin/intimin cell-adhesion fragments"/>
    <property type="match status" value="1"/>
</dbReference>
<dbReference type="InterPro" id="IPR008964">
    <property type="entry name" value="Invasin/intimin_cell_adhesion"/>
</dbReference>
<dbReference type="GeneID" id="30313581"/>
<keyword evidence="1" id="KW-0472">Membrane</keyword>
<accession>A0A140F3L5</accession>
<dbReference type="Gene3D" id="2.60.40.10">
    <property type="entry name" value="Immunoglobulins"/>
    <property type="match status" value="1"/>
</dbReference>
<dbReference type="EMBL" id="KU307456">
    <property type="protein sequence ID" value="AML61175.1"/>
    <property type="molecule type" value="Genomic_DNA"/>
</dbReference>
<name>A0A140F3L5_PFV1</name>
<protein>
    <recommendedName>
        <fullName evidence="4">Big-1 domain-containing protein</fullName>
    </recommendedName>
</protein>
<feature type="transmembrane region" description="Helical" evidence="1">
    <location>
        <begin position="120"/>
        <end position="141"/>
    </location>
</feature>
<dbReference type="KEGG" id="vg:30313581"/>
<reference evidence="2 3" key="1">
    <citation type="journal article" date="2016" name="Proc. Natl. Acad. Sci. U.S.A.">
        <title>A virus of hyperthermophilic archaea with a unique architecture among DNA viruses.</title>
        <authorList>
            <person name="Rensen E.I."/>
            <person name="Mochizuki T."/>
            <person name="Quemin E."/>
            <person name="Schouten S."/>
            <person name="Krupovic M."/>
            <person name="Prangishvili D."/>
        </authorList>
    </citation>
    <scope>NUCLEOTIDE SEQUENCE [LARGE SCALE GENOMIC DNA]</scope>
    <source>
        <strain evidence="2">1</strain>
    </source>
</reference>
<evidence type="ECO:0008006" key="4">
    <source>
        <dbReference type="Google" id="ProtNLM"/>
    </source>
</evidence>
<evidence type="ECO:0000313" key="3">
    <source>
        <dbReference type="Proteomes" id="UP000202991"/>
    </source>
</evidence>
<evidence type="ECO:0000313" key="2">
    <source>
        <dbReference type="EMBL" id="AML61175.1"/>
    </source>
</evidence>
<dbReference type="InterPro" id="IPR013783">
    <property type="entry name" value="Ig-like_fold"/>
</dbReference>
<keyword evidence="3" id="KW-1185">Reference proteome</keyword>
<dbReference type="RefSeq" id="YP_009237245.1">
    <property type="nucleotide sequence ID" value="NC_029548.1"/>
</dbReference>
<evidence type="ECO:0000256" key="1">
    <source>
        <dbReference type="SAM" id="Phobius"/>
    </source>
</evidence>
<sequence length="143" mass="15508">MGKSVFTMSVDPTLKVVARLTDSSGNPLSGKTIYFYYSTDGSTWIFLTSATTDSGGYVSTTYDATSKTWFKAEFRGDSQYDPASATAVWEPSGGQTTQPSQCQPVIKTGISALDNVLFCVGNYGITLLVIIIAFFVLLLLLRR</sequence>
<keyword evidence="1" id="KW-1133">Transmembrane helix</keyword>
<dbReference type="Proteomes" id="UP000202991">
    <property type="component" value="Segment"/>
</dbReference>
<proteinExistence type="predicted"/>